<dbReference type="EMBL" id="SKBQ01000076">
    <property type="protein sequence ID" value="TPX08602.1"/>
    <property type="molecule type" value="Genomic_DNA"/>
</dbReference>
<keyword evidence="1" id="KW-0732">Signal</keyword>
<comment type="caution">
    <text evidence="2">The sequence shown here is derived from an EMBL/GenBank/DDBJ whole genome shotgun (WGS) entry which is preliminary data.</text>
</comment>
<protein>
    <submittedName>
        <fullName evidence="2">Uncharacterized protein</fullName>
    </submittedName>
</protein>
<name>A0A507AHP5_9PEZI</name>
<keyword evidence="3" id="KW-1185">Reference proteome</keyword>
<dbReference type="RefSeq" id="XP_030990313.1">
    <property type="nucleotide sequence ID" value="XM_031144958.1"/>
</dbReference>
<dbReference type="AlphaFoldDB" id="A0A507AHP5"/>
<evidence type="ECO:0000313" key="3">
    <source>
        <dbReference type="Proteomes" id="UP000319257"/>
    </source>
</evidence>
<sequence>MRAVYVLTSVLATAVSVTALPGLGKQITKREECEEPPTSQCTAWIDGDNHDCEYCCVNYVPAGCHTHDDDVGCTNGAGSGLVYHCSVDLRRLGA</sequence>
<evidence type="ECO:0000256" key="1">
    <source>
        <dbReference type="SAM" id="SignalP"/>
    </source>
</evidence>
<organism evidence="2 3">
    <name type="scientific">Thyridium curvatum</name>
    <dbReference type="NCBI Taxonomy" id="1093900"/>
    <lineage>
        <taxon>Eukaryota</taxon>
        <taxon>Fungi</taxon>
        <taxon>Dikarya</taxon>
        <taxon>Ascomycota</taxon>
        <taxon>Pezizomycotina</taxon>
        <taxon>Sordariomycetes</taxon>
        <taxon>Sordariomycetidae</taxon>
        <taxon>Thyridiales</taxon>
        <taxon>Thyridiaceae</taxon>
        <taxon>Thyridium</taxon>
    </lineage>
</organism>
<dbReference type="Proteomes" id="UP000319257">
    <property type="component" value="Unassembled WGS sequence"/>
</dbReference>
<dbReference type="GeneID" id="41977388"/>
<dbReference type="InParanoid" id="A0A507AHP5"/>
<reference evidence="2 3" key="1">
    <citation type="submission" date="2019-06" db="EMBL/GenBank/DDBJ databases">
        <title>Draft genome sequence of the filamentous fungus Phialemoniopsis curvata isolated from diesel fuel.</title>
        <authorList>
            <person name="Varaljay V.A."/>
            <person name="Lyon W.J."/>
            <person name="Crouch A.L."/>
            <person name="Drake C.E."/>
            <person name="Hollomon J.M."/>
            <person name="Nadeau L.J."/>
            <person name="Nunn H.S."/>
            <person name="Stevenson B.S."/>
            <person name="Bojanowski C.L."/>
            <person name="Crookes-Goodson W.J."/>
        </authorList>
    </citation>
    <scope>NUCLEOTIDE SEQUENCE [LARGE SCALE GENOMIC DNA]</scope>
    <source>
        <strain evidence="2 3">D216</strain>
    </source>
</reference>
<evidence type="ECO:0000313" key="2">
    <source>
        <dbReference type="EMBL" id="TPX08602.1"/>
    </source>
</evidence>
<feature type="chain" id="PRO_5021347479" evidence="1">
    <location>
        <begin position="20"/>
        <end position="94"/>
    </location>
</feature>
<accession>A0A507AHP5</accession>
<feature type="signal peptide" evidence="1">
    <location>
        <begin position="1"/>
        <end position="19"/>
    </location>
</feature>
<gene>
    <name evidence="2" type="ORF">E0L32_009941</name>
</gene>
<proteinExistence type="predicted"/>